<dbReference type="AlphaFoldDB" id="A0A066ZRI6"/>
<gene>
    <name evidence="9" type="ORF">EI16_07410</name>
</gene>
<feature type="transmembrane region" description="Helical" evidence="7">
    <location>
        <begin position="347"/>
        <end position="369"/>
    </location>
</feature>
<evidence type="ECO:0000256" key="5">
    <source>
        <dbReference type="ARBA" id="ARBA00022989"/>
    </source>
</evidence>
<keyword evidence="4 7" id="KW-0812">Transmembrane</keyword>
<dbReference type="InterPro" id="IPR036259">
    <property type="entry name" value="MFS_trans_sf"/>
</dbReference>
<feature type="domain" description="Major facilitator superfamily (MFS) profile" evidence="8">
    <location>
        <begin position="220"/>
        <end position="405"/>
    </location>
</feature>
<comment type="subcellular location">
    <subcellularLocation>
        <location evidence="1">Cell membrane</location>
        <topology evidence="1">Multi-pass membrane protein</topology>
    </subcellularLocation>
</comment>
<evidence type="ECO:0000256" key="3">
    <source>
        <dbReference type="ARBA" id="ARBA00022475"/>
    </source>
</evidence>
<dbReference type="SUPFAM" id="SSF103473">
    <property type="entry name" value="MFS general substrate transporter"/>
    <property type="match status" value="1"/>
</dbReference>
<sequence>MEIATFRAFKSRNYRLFFGGQSISLMGTWIQRTAVYWLVYIETHSAFMVGFAVFVTQFPSFLFGLFGGAVADKYNRYQVLLVTQIASMLQASVMTFVVLFTDYTISEILLLGLVLGVINAFDIPARQSLVQFMVDNPDDLGNAIALNSSMVNLARLAGPAVAGILLDSVGAGICFLINALSFIAVLASLMLMKLPPAIPQLKTQKMLESLGEGFSYVRANPLLANLILLLALMSFFVLPALSLLPVVAKETFAGTAATFGYLLSFVGMGSLIGTLFLASLSAVANRQAILVLGMAVISFGLIAFSLTSNLTIAFIFATISGFGIMILTTLTNTLLQTTSSIEMRGRVISYFAMAFFGMQPIGALVVGAISQGIGAQHTIMIEGIIAALLMLIFAPRLKKRPVAAT</sequence>
<evidence type="ECO:0000256" key="4">
    <source>
        <dbReference type="ARBA" id="ARBA00022692"/>
    </source>
</evidence>
<protein>
    <submittedName>
        <fullName evidence="9">MFS transporter</fullName>
    </submittedName>
</protein>
<feature type="transmembrane region" description="Helical" evidence="7">
    <location>
        <begin position="222"/>
        <end position="247"/>
    </location>
</feature>
<comment type="caution">
    <text evidence="9">The sequence shown here is derived from an EMBL/GenBank/DDBJ whole genome shotgun (WGS) entry which is preliminary data.</text>
</comment>
<evidence type="ECO:0000256" key="6">
    <source>
        <dbReference type="ARBA" id="ARBA00023136"/>
    </source>
</evidence>
<feature type="transmembrane region" description="Helical" evidence="7">
    <location>
        <begin position="79"/>
        <end position="99"/>
    </location>
</feature>
<dbReference type="InterPro" id="IPR020846">
    <property type="entry name" value="MFS_dom"/>
</dbReference>
<dbReference type="GO" id="GO:0005886">
    <property type="term" value="C:plasma membrane"/>
    <property type="evidence" value="ECO:0007669"/>
    <property type="project" value="UniProtKB-SubCell"/>
</dbReference>
<dbReference type="EMBL" id="JMIU01000001">
    <property type="protein sequence ID" value="KDN96107.1"/>
    <property type="molecule type" value="Genomic_DNA"/>
</dbReference>
<dbReference type="PANTHER" id="PTHR23513:SF11">
    <property type="entry name" value="STAPHYLOFERRIN A TRANSPORTER"/>
    <property type="match status" value="1"/>
</dbReference>
<evidence type="ECO:0000256" key="2">
    <source>
        <dbReference type="ARBA" id="ARBA00022448"/>
    </source>
</evidence>
<evidence type="ECO:0000313" key="10">
    <source>
        <dbReference type="Proteomes" id="UP000027341"/>
    </source>
</evidence>
<feature type="transmembrane region" description="Helical" evidence="7">
    <location>
        <begin position="312"/>
        <end position="335"/>
    </location>
</feature>
<dbReference type="Pfam" id="PF05977">
    <property type="entry name" value="MFS_3"/>
    <property type="match status" value="1"/>
</dbReference>
<feature type="transmembrane region" description="Helical" evidence="7">
    <location>
        <begin position="45"/>
        <end position="67"/>
    </location>
</feature>
<dbReference type="GO" id="GO:0022857">
    <property type="term" value="F:transmembrane transporter activity"/>
    <property type="evidence" value="ECO:0007669"/>
    <property type="project" value="InterPro"/>
</dbReference>
<dbReference type="STRING" id="28885.EI16_07410"/>
<keyword evidence="6 7" id="KW-0472">Membrane</keyword>
<organism evidence="9 10">
    <name type="scientific">Hydrogenovibrio marinus</name>
    <dbReference type="NCBI Taxonomy" id="28885"/>
    <lineage>
        <taxon>Bacteria</taxon>
        <taxon>Pseudomonadati</taxon>
        <taxon>Pseudomonadota</taxon>
        <taxon>Gammaproteobacteria</taxon>
        <taxon>Thiotrichales</taxon>
        <taxon>Piscirickettsiaceae</taxon>
        <taxon>Hydrogenovibrio</taxon>
    </lineage>
</organism>
<feature type="transmembrane region" description="Helical" evidence="7">
    <location>
        <begin position="288"/>
        <end position="306"/>
    </location>
</feature>
<feature type="transmembrane region" description="Helical" evidence="7">
    <location>
        <begin position="259"/>
        <end position="281"/>
    </location>
</feature>
<dbReference type="InterPro" id="IPR010290">
    <property type="entry name" value="TM_effector"/>
</dbReference>
<evidence type="ECO:0000256" key="1">
    <source>
        <dbReference type="ARBA" id="ARBA00004651"/>
    </source>
</evidence>
<name>A0A066ZRI6_HYDMR</name>
<accession>A0A066ZRI6</accession>
<reference evidence="9 10" key="1">
    <citation type="submission" date="2014-04" db="EMBL/GenBank/DDBJ databases">
        <title>Draft genome sequence of Hydrogenovibrio marinus MH-110, a model organism for aerobic H2 metabolism.</title>
        <authorList>
            <person name="Cha H.J."/>
            <person name="Jo B.H."/>
            <person name="Hwang B.H."/>
        </authorList>
    </citation>
    <scope>NUCLEOTIDE SEQUENCE [LARGE SCALE GENOMIC DNA]</scope>
    <source>
        <strain evidence="9 10">MH-110</strain>
    </source>
</reference>
<keyword evidence="2" id="KW-0813">Transport</keyword>
<evidence type="ECO:0000256" key="7">
    <source>
        <dbReference type="SAM" id="Phobius"/>
    </source>
</evidence>
<evidence type="ECO:0000259" key="8">
    <source>
        <dbReference type="PROSITE" id="PS50850"/>
    </source>
</evidence>
<keyword evidence="10" id="KW-1185">Reference proteome</keyword>
<dbReference type="PROSITE" id="PS50850">
    <property type="entry name" value="MFS"/>
    <property type="match status" value="1"/>
</dbReference>
<feature type="transmembrane region" description="Helical" evidence="7">
    <location>
        <begin position="375"/>
        <end position="394"/>
    </location>
</feature>
<keyword evidence="5 7" id="KW-1133">Transmembrane helix</keyword>
<feature type="transmembrane region" description="Helical" evidence="7">
    <location>
        <begin position="16"/>
        <end position="39"/>
    </location>
</feature>
<proteinExistence type="predicted"/>
<keyword evidence="3" id="KW-1003">Cell membrane</keyword>
<dbReference type="PANTHER" id="PTHR23513">
    <property type="entry name" value="INTEGRAL MEMBRANE EFFLUX PROTEIN-RELATED"/>
    <property type="match status" value="1"/>
</dbReference>
<dbReference type="Gene3D" id="1.20.1250.20">
    <property type="entry name" value="MFS general substrate transporter like domains"/>
    <property type="match status" value="1"/>
</dbReference>
<evidence type="ECO:0000313" key="9">
    <source>
        <dbReference type="EMBL" id="KDN96107.1"/>
    </source>
</evidence>
<dbReference type="RefSeq" id="WP_029911556.1">
    <property type="nucleotide sequence ID" value="NZ_AP020335.1"/>
</dbReference>
<feature type="transmembrane region" description="Helical" evidence="7">
    <location>
        <begin position="170"/>
        <end position="192"/>
    </location>
</feature>
<dbReference type="CDD" id="cd06173">
    <property type="entry name" value="MFS_MefA_like"/>
    <property type="match status" value="1"/>
</dbReference>
<dbReference type="Proteomes" id="UP000027341">
    <property type="component" value="Unassembled WGS sequence"/>
</dbReference>